<gene>
    <name evidence="4" type="primary">sufB_1</name>
    <name evidence="4" type="ORF">JEOPIN946_00686</name>
</gene>
<dbReference type="Pfam" id="PF19295">
    <property type="entry name" value="SufBD_N"/>
    <property type="match status" value="1"/>
</dbReference>
<dbReference type="GO" id="GO:0016226">
    <property type="term" value="P:iron-sulfur cluster assembly"/>
    <property type="evidence" value="ECO:0007669"/>
    <property type="project" value="InterPro"/>
</dbReference>
<dbReference type="PANTHER" id="PTHR30508">
    <property type="entry name" value="FES CLUSTER ASSEMBLY PROTEIN SUF"/>
    <property type="match status" value="1"/>
</dbReference>
<dbReference type="AlphaFoldDB" id="A0A6V7R910"/>
<evidence type="ECO:0000256" key="1">
    <source>
        <dbReference type="ARBA" id="ARBA00043967"/>
    </source>
</evidence>
<feature type="domain" description="SUF system FeS cluster assembly SufBD core" evidence="2">
    <location>
        <begin position="203"/>
        <end position="437"/>
    </location>
</feature>
<reference evidence="4 5" key="1">
    <citation type="submission" date="2020-07" db="EMBL/GenBank/DDBJ databases">
        <authorList>
            <person name="Criscuolo A."/>
        </authorList>
    </citation>
    <scope>NUCLEOTIDE SEQUENCE [LARGE SCALE GENOMIC DNA]</scope>
    <source>
        <strain evidence="4">CIP107946</strain>
    </source>
</reference>
<sequence>MAVRKAPDIGEYKYGFRDEDVSIFRSERGLTEEIVREISKMKEEPEWMLDFRLKSLKHFYSKPMPLWGGDLSELNFDEIRYYVKPSEATERSWDEVPEEIKRTFDRLGIPEAEQKYLAGVSAQYESEVVYHNMEKDLEDKGVIFKDTDTALKENEELFKEYFGKVIPPTDNKFAALNSAVWSGGSFIYVPPHVKLDSPLQAYFRINSENMGQFERTLIICDEGSWLHYVEGCTAPVYTTNSLHAAVVEIIVKENAYCRYTTIQNWANNVYNLVTKRTFVEANGTMEWVDGNIGSKLTMKYPAIFLRGEGARGMTMSIALAGKGQVQDAGAKMMHLAPNTSSSIVSKSIAQHGGKVTYRGIVHFGRKADGAKSTIECDTLIMDKQSTSDTIPYNEVFNSNISLEHEARVSKVSEEQLFYLMSRGIGEIEATEMIVMGFIEPFTKELPMEYAVEMNRLISYEMEGSIG</sequence>
<evidence type="ECO:0000313" key="4">
    <source>
        <dbReference type="EMBL" id="CAD2073302.1"/>
    </source>
</evidence>
<evidence type="ECO:0000313" key="5">
    <source>
        <dbReference type="Proteomes" id="UP000588186"/>
    </source>
</evidence>
<evidence type="ECO:0000259" key="2">
    <source>
        <dbReference type="Pfam" id="PF01458"/>
    </source>
</evidence>
<dbReference type="InterPro" id="IPR045595">
    <property type="entry name" value="SufBD_N"/>
</dbReference>
<feature type="domain" description="SUF system FeS cluster assembly SufBD N-terminal" evidence="3">
    <location>
        <begin position="130"/>
        <end position="200"/>
    </location>
</feature>
<dbReference type="InterPro" id="IPR000825">
    <property type="entry name" value="SUF_FeS_clus_asmbl_SufBD_core"/>
</dbReference>
<dbReference type="NCBIfam" id="TIGR01980">
    <property type="entry name" value="sufB"/>
    <property type="match status" value="1"/>
</dbReference>
<organism evidence="4 5">
    <name type="scientific">Phocicoccus pinnipedialis</name>
    <dbReference type="NCBI Taxonomy" id="110845"/>
    <lineage>
        <taxon>Bacteria</taxon>
        <taxon>Bacillati</taxon>
        <taxon>Bacillota</taxon>
        <taxon>Bacilli</taxon>
        <taxon>Bacillales</taxon>
        <taxon>Salinicoccaceae</taxon>
        <taxon>Phocicoccus</taxon>
    </lineage>
</organism>
<proteinExistence type="inferred from homology"/>
<dbReference type="RefSeq" id="WP_186076889.1">
    <property type="nucleotide sequence ID" value="NZ_CAJEWB010000006.1"/>
</dbReference>
<dbReference type="Pfam" id="PF01458">
    <property type="entry name" value="SUFBD_core"/>
    <property type="match status" value="1"/>
</dbReference>
<keyword evidence="5" id="KW-1185">Reference proteome</keyword>
<dbReference type="InterPro" id="IPR010231">
    <property type="entry name" value="SUF_FeS_clus_asmbl_SufB"/>
</dbReference>
<name>A0A6V7R910_9BACL</name>
<dbReference type="PANTHER" id="PTHR30508:SF1">
    <property type="entry name" value="UPF0051 PROTEIN ABCI8, CHLOROPLASTIC-RELATED"/>
    <property type="match status" value="1"/>
</dbReference>
<evidence type="ECO:0000259" key="3">
    <source>
        <dbReference type="Pfam" id="PF19295"/>
    </source>
</evidence>
<dbReference type="InterPro" id="IPR055346">
    <property type="entry name" value="Fe-S_cluster_assembly_SufBD"/>
</dbReference>
<comment type="similarity">
    <text evidence="1">Belongs to the iron-sulfur cluster assembly SufBD family.</text>
</comment>
<protein>
    <submittedName>
        <fullName evidence="4">FeS cluster assembly protein SufB</fullName>
    </submittedName>
</protein>
<dbReference type="InterPro" id="IPR037284">
    <property type="entry name" value="SUF_FeS_clus_asmbl_SufBD_sf"/>
</dbReference>
<dbReference type="Proteomes" id="UP000588186">
    <property type="component" value="Unassembled WGS sequence"/>
</dbReference>
<dbReference type="EMBL" id="CAJEWB010000006">
    <property type="protein sequence ID" value="CAD2073302.1"/>
    <property type="molecule type" value="Genomic_DNA"/>
</dbReference>
<dbReference type="SUPFAM" id="SSF101960">
    <property type="entry name" value="Stabilizer of iron transporter SufD"/>
    <property type="match status" value="1"/>
</dbReference>
<comment type="caution">
    <text evidence="4">The sequence shown here is derived from an EMBL/GenBank/DDBJ whole genome shotgun (WGS) entry which is preliminary data.</text>
</comment>
<accession>A0A6V7R910</accession>